<feature type="region of interest" description="Disordered" evidence="1">
    <location>
        <begin position="24"/>
        <end position="79"/>
    </location>
</feature>
<accession>A0A8J6B630</accession>
<protein>
    <submittedName>
        <fullName evidence="2">Uncharacterized protein</fullName>
    </submittedName>
</protein>
<reference evidence="2" key="1">
    <citation type="submission" date="2021-05" db="EMBL/GenBank/DDBJ databases">
        <title>A free-living protist that lacks canonical eukaryotic 1 DNA replication and segregation systems.</title>
        <authorList>
            <person name="Salas-Leiva D.E."/>
            <person name="Tromer E.C."/>
            <person name="Curtis B.A."/>
            <person name="Jerlstrom-Hultqvist J."/>
            <person name="Kolisko M."/>
            <person name="Yi Z."/>
            <person name="Salas-Leiva J.S."/>
            <person name="Gallot-Lavallee L."/>
            <person name="Kops G.J.P.L."/>
            <person name="Archibald J.M."/>
            <person name="Simpson A.G.B."/>
            <person name="Roger A.J."/>
        </authorList>
    </citation>
    <scope>NUCLEOTIDE SEQUENCE</scope>
    <source>
        <strain evidence="2">BICM</strain>
    </source>
</reference>
<evidence type="ECO:0000313" key="2">
    <source>
        <dbReference type="EMBL" id="KAG9396438.1"/>
    </source>
</evidence>
<dbReference type="AlphaFoldDB" id="A0A8J6B630"/>
<name>A0A8J6B630_9EUKA</name>
<gene>
    <name evidence="2" type="ORF">J8273_2169</name>
</gene>
<keyword evidence="3" id="KW-1185">Reference proteome</keyword>
<dbReference type="EMBL" id="JAHDYR010000006">
    <property type="protein sequence ID" value="KAG9396438.1"/>
    <property type="molecule type" value="Genomic_DNA"/>
</dbReference>
<evidence type="ECO:0000313" key="3">
    <source>
        <dbReference type="Proteomes" id="UP000717585"/>
    </source>
</evidence>
<feature type="compositionally biased region" description="Polar residues" evidence="1">
    <location>
        <begin position="41"/>
        <end position="52"/>
    </location>
</feature>
<proteinExistence type="predicted"/>
<evidence type="ECO:0000256" key="1">
    <source>
        <dbReference type="SAM" id="MobiDB-lite"/>
    </source>
</evidence>
<sequence>MSGFSYGKAVKDFLDLEDVTELDIDLQDGSKSGKPAVKNVTPDSTTLSSPQAPISKENTEPTHESTPAKPTDMIEDGPLVSPTAAVDVRAIYQASPPHTVKPLKFGINTPGTVKIPVPRGDVAETPVFGGHVKDWSKVAMSPAYVPPAEPRHGPARPLAIFSPEFQGDFDEAEVRVPPQD</sequence>
<organism evidence="2 3">
    <name type="scientific">Carpediemonas membranifera</name>
    <dbReference type="NCBI Taxonomy" id="201153"/>
    <lineage>
        <taxon>Eukaryota</taxon>
        <taxon>Metamonada</taxon>
        <taxon>Carpediemonas-like organisms</taxon>
        <taxon>Carpediemonas</taxon>
    </lineage>
</organism>
<dbReference type="Proteomes" id="UP000717585">
    <property type="component" value="Unassembled WGS sequence"/>
</dbReference>
<comment type="caution">
    <text evidence="2">The sequence shown here is derived from an EMBL/GenBank/DDBJ whole genome shotgun (WGS) entry which is preliminary data.</text>
</comment>